<dbReference type="Proteomes" id="UP000014978">
    <property type="component" value="Unassembled WGS sequence"/>
</dbReference>
<evidence type="ECO:0000313" key="1">
    <source>
        <dbReference type="EMBL" id="EPR78449.1"/>
    </source>
</evidence>
<reference evidence="2" key="1">
    <citation type="journal article" date="2013" name="PLoS Genet.">
        <title>The genome of Spraguea lophii and the basis of host-microsporidian interactions.</title>
        <authorList>
            <person name="Campbell S.E."/>
            <person name="Williams T.A."/>
            <person name="Yousuf A."/>
            <person name="Soanes D.M."/>
            <person name="Paszkiewicz K.H."/>
            <person name="Williams B.A.P."/>
        </authorList>
    </citation>
    <scope>NUCLEOTIDE SEQUENCE [LARGE SCALE GENOMIC DNA]</scope>
    <source>
        <strain evidence="2">42_110</strain>
    </source>
</reference>
<dbReference type="HOGENOM" id="CLU_2127090_0_0_1"/>
<comment type="caution">
    <text evidence="1">The sequence shown here is derived from an EMBL/GenBank/DDBJ whole genome shotgun (WGS) entry which is preliminary data.</text>
</comment>
<gene>
    <name evidence="1" type="ORF">SLOPH_1151</name>
</gene>
<organism evidence="1 2">
    <name type="scientific">Spraguea lophii (strain 42_110)</name>
    <name type="common">Microsporidian parasite</name>
    <dbReference type="NCBI Taxonomy" id="1358809"/>
    <lineage>
        <taxon>Eukaryota</taxon>
        <taxon>Fungi</taxon>
        <taxon>Fungi incertae sedis</taxon>
        <taxon>Microsporidia</taxon>
        <taxon>Spragueidae</taxon>
        <taxon>Spraguea</taxon>
    </lineage>
</organism>
<proteinExistence type="predicted"/>
<keyword evidence="2" id="KW-1185">Reference proteome</keyword>
<dbReference type="VEuPathDB" id="MicrosporidiaDB:SLOPH_1151"/>
<sequence>MNFLLVFLPILINCNRYKITHSDYDRIKELIPKPHEVGLYNEITNNSDFLCSFEVNKEYDNSKEIKIIKLNNYDSGTSNNILPAIFCEISDIKCLTLIRLKLSKLPNQFKN</sequence>
<dbReference type="InParanoid" id="S7XHB3"/>
<accession>S7XHB3</accession>
<dbReference type="AlphaFoldDB" id="S7XHB3"/>
<evidence type="ECO:0000313" key="2">
    <source>
        <dbReference type="Proteomes" id="UP000014978"/>
    </source>
</evidence>
<name>S7XHB3_SPRLO</name>
<dbReference type="EMBL" id="ATCN01000778">
    <property type="protein sequence ID" value="EPR78449.1"/>
    <property type="molecule type" value="Genomic_DNA"/>
</dbReference>
<feature type="non-terminal residue" evidence="1">
    <location>
        <position position="111"/>
    </location>
</feature>
<protein>
    <submittedName>
        <fullName evidence="1">Uncharacterized protein</fullName>
    </submittedName>
</protein>